<reference evidence="2 3" key="1">
    <citation type="submission" date="2019-07" db="EMBL/GenBank/DDBJ databases">
        <title>Draft genome assembly of a fouling barnacle, Amphibalanus amphitrite (Darwin, 1854): The first reference genome for Thecostraca.</title>
        <authorList>
            <person name="Kim W."/>
        </authorList>
    </citation>
    <scope>NUCLEOTIDE SEQUENCE [LARGE SCALE GENOMIC DNA]</scope>
    <source>
        <strain evidence="2">SNU_AA5</strain>
        <tissue evidence="2">Soma without cirri and trophi</tissue>
    </source>
</reference>
<accession>A0A6A4W1Y7</accession>
<protein>
    <submittedName>
        <fullName evidence="2">Uncharacterized protein</fullName>
    </submittedName>
</protein>
<dbReference type="EMBL" id="VIIS01001514">
    <property type="protein sequence ID" value="KAF0297102.1"/>
    <property type="molecule type" value="Genomic_DNA"/>
</dbReference>
<organism evidence="2 3">
    <name type="scientific">Amphibalanus amphitrite</name>
    <name type="common">Striped barnacle</name>
    <name type="synonym">Balanus amphitrite</name>
    <dbReference type="NCBI Taxonomy" id="1232801"/>
    <lineage>
        <taxon>Eukaryota</taxon>
        <taxon>Metazoa</taxon>
        <taxon>Ecdysozoa</taxon>
        <taxon>Arthropoda</taxon>
        <taxon>Crustacea</taxon>
        <taxon>Multicrustacea</taxon>
        <taxon>Cirripedia</taxon>
        <taxon>Thoracica</taxon>
        <taxon>Thoracicalcarea</taxon>
        <taxon>Balanomorpha</taxon>
        <taxon>Balanoidea</taxon>
        <taxon>Balanidae</taxon>
        <taxon>Amphibalaninae</taxon>
        <taxon>Amphibalanus</taxon>
    </lineage>
</organism>
<sequence length="94" mass="10708">MCIFLPFWVRFIGFSELTNTSIPYRRLGYYSPEELLLDATDVCRCERLPGGQLHLRPVCDSSTQHVLKMVERSRRPKTSGGRRRGAAGRPAARV</sequence>
<dbReference type="Gene3D" id="3.30.420.610">
    <property type="entry name" value="LOTUS domain-like"/>
    <property type="match status" value="1"/>
</dbReference>
<name>A0A6A4W1Y7_AMPAM</name>
<dbReference type="AlphaFoldDB" id="A0A6A4W1Y7"/>
<evidence type="ECO:0000256" key="1">
    <source>
        <dbReference type="SAM" id="MobiDB-lite"/>
    </source>
</evidence>
<dbReference type="Proteomes" id="UP000440578">
    <property type="component" value="Unassembled WGS sequence"/>
</dbReference>
<feature type="region of interest" description="Disordered" evidence="1">
    <location>
        <begin position="70"/>
        <end position="94"/>
    </location>
</feature>
<dbReference type="OrthoDB" id="10034606at2759"/>
<evidence type="ECO:0000313" key="2">
    <source>
        <dbReference type="EMBL" id="KAF0297102.1"/>
    </source>
</evidence>
<keyword evidence="3" id="KW-1185">Reference proteome</keyword>
<comment type="caution">
    <text evidence="2">The sequence shown here is derived from an EMBL/GenBank/DDBJ whole genome shotgun (WGS) entry which is preliminary data.</text>
</comment>
<evidence type="ECO:0000313" key="3">
    <source>
        <dbReference type="Proteomes" id="UP000440578"/>
    </source>
</evidence>
<proteinExistence type="predicted"/>
<dbReference type="InterPro" id="IPR041966">
    <property type="entry name" value="LOTUS-like"/>
</dbReference>
<feature type="compositionally biased region" description="Basic residues" evidence="1">
    <location>
        <begin position="74"/>
        <end position="86"/>
    </location>
</feature>
<gene>
    <name evidence="2" type="ORF">FJT64_005486</name>
</gene>